<comment type="caution">
    <text evidence="1">The sequence shown here is derived from an EMBL/GenBank/DDBJ whole genome shotgun (WGS) entry which is preliminary data.</text>
</comment>
<protein>
    <submittedName>
        <fullName evidence="1">Wsc4p</fullName>
    </submittedName>
</protein>
<gene>
    <name evidence="1" type="ORF">UU29_C0008G0006</name>
</gene>
<evidence type="ECO:0000313" key="2">
    <source>
        <dbReference type="Proteomes" id="UP000034601"/>
    </source>
</evidence>
<reference evidence="1 2" key="1">
    <citation type="journal article" date="2015" name="Nature">
        <title>rRNA introns, odd ribosomes, and small enigmatic genomes across a large radiation of phyla.</title>
        <authorList>
            <person name="Brown C.T."/>
            <person name="Hug L.A."/>
            <person name="Thomas B.C."/>
            <person name="Sharon I."/>
            <person name="Castelle C.J."/>
            <person name="Singh A."/>
            <person name="Wilkins M.J."/>
            <person name="Williams K.H."/>
            <person name="Banfield J.F."/>
        </authorList>
    </citation>
    <scope>NUCLEOTIDE SEQUENCE [LARGE SCALE GENOMIC DNA]</scope>
</reference>
<evidence type="ECO:0000313" key="1">
    <source>
        <dbReference type="EMBL" id="KKR82897.1"/>
    </source>
</evidence>
<organism evidence="1 2">
    <name type="scientific">Candidatus Daviesbacteria bacterium GW2011_GWA2_40_9</name>
    <dbReference type="NCBI Taxonomy" id="1618424"/>
    <lineage>
        <taxon>Bacteria</taxon>
        <taxon>Candidatus Daviesiibacteriota</taxon>
    </lineage>
</organism>
<name>A0A0G0X5H7_9BACT</name>
<dbReference type="Proteomes" id="UP000034601">
    <property type="component" value="Unassembled WGS sequence"/>
</dbReference>
<dbReference type="AlphaFoldDB" id="A0A0G0X5H7"/>
<proteinExistence type="predicted"/>
<accession>A0A0G0X5H7</accession>
<dbReference type="EMBL" id="LCAB01000008">
    <property type="protein sequence ID" value="KKR82897.1"/>
    <property type="molecule type" value="Genomic_DNA"/>
</dbReference>
<sequence length="173" mass="17803">MKKLFSIKLKGLFLISLSLIIVSTIFVGVVKAASTASVTATVTVQNISVTVTDGTVAYGTLATSVSADTNPADTQTATNNGNITENFNILGQNSANWTLGAAAGANTYVHKFCTATCTTPPTNYTALTTSYQTLATSVAASGTQTFDLEISTPTSSTNYTAQSVDITVQAVAP</sequence>